<organism evidence="3 4">
    <name type="scientific">Pectinatus brassicae</name>
    <dbReference type="NCBI Taxonomy" id="862415"/>
    <lineage>
        <taxon>Bacteria</taxon>
        <taxon>Bacillati</taxon>
        <taxon>Bacillota</taxon>
        <taxon>Negativicutes</taxon>
        <taxon>Selenomonadales</taxon>
        <taxon>Selenomonadaceae</taxon>
        <taxon>Pectinatus</taxon>
    </lineage>
</organism>
<name>A0A840UJB7_9FIRM</name>
<accession>A0A840UJB7</accession>
<dbReference type="Proteomes" id="UP000559117">
    <property type="component" value="Unassembled WGS sequence"/>
</dbReference>
<evidence type="ECO:0000313" key="4">
    <source>
        <dbReference type="Proteomes" id="UP000559117"/>
    </source>
</evidence>
<dbReference type="RefSeq" id="WP_183860004.1">
    <property type="nucleotide sequence ID" value="NZ_JACHFH010000008.1"/>
</dbReference>
<evidence type="ECO:0000313" key="3">
    <source>
        <dbReference type="EMBL" id="MBB5335737.1"/>
    </source>
</evidence>
<dbReference type="EMBL" id="JACHFH010000008">
    <property type="protein sequence ID" value="MBB5335737.1"/>
    <property type="molecule type" value="Genomic_DNA"/>
</dbReference>
<keyword evidence="4" id="KW-1185">Reference proteome</keyword>
<evidence type="ECO:0000259" key="2">
    <source>
        <dbReference type="Pfam" id="PF08722"/>
    </source>
</evidence>
<gene>
    <name evidence="3" type="ORF">HNR32_000871</name>
</gene>
<comment type="caution">
    <text evidence="3">The sequence shown here is derived from an EMBL/GenBank/DDBJ whole genome shotgun (WGS) entry which is preliminary data.</text>
</comment>
<proteinExistence type="predicted"/>
<dbReference type="Pfam" id="PF08721">
    <property type="entry name" value="Tn7_Tnp_TnsA_C"/>
    <property type="match status" value="1"/>
</dbReference>
<dbReference type="CDD" id="cd22362">
    <property type="entry name" value="TnsA_endonuclease-like"/>
    <property type="match status" value="1"/>
</dbReference>
<dbReference type="InterPro" id="IPR011335">
    <property type="entry name" value="Restrct_endonuc-II-like"/>
</dbReference>
<dbReference type="InterPro" id="IPR014833">
    <property type="entry name" value="TnsA_N"/>
</dbReference>
<feature type="domain" description="TnsA endonuclease C-terminal" evidence="1">
    <location>
        <begin position="167"/>
        <end position="252"/>
    </location>
</feature>
<dbReference type="InterPro" id="IPR014832">
    <property type="entry name" value="TnsA_C"/>
</dbReference>
<dbReference type="AlphaFoldDB" id="A0A840UJB7"/>
<reference evidence="3 4" key="1">
    <citation type="submission" date="2020-08" db="EMBL/GenBank/DDBJ databases">
        <title>Genomic Encyclopedia of Type Strains, Phase IV (KMG-IV): sequencing the most valuable type-strain genomes for metagenomic binning, comparative biology and taxonomic classification.</title>
        <authorList>
            <person name="Goeker M."/>
        </authorList>
    </citation>
    <scope>NUCLEOTIDE SEQUENCE [LARGE SCALE GENOMIC DNA]</scope>
    <source>
        <strain evidence="3 4">DSM 24661</strain>
    </source>
</reference>
<dbReference type="SUPFAM" id="SSF52980">
    <property type="entry name" value="Restriction endonuclease-like"/>
    <property type="match status" value="1"/>
</dbReference>
<dbReference type="Gene3D" id="1.10.10.10">
    <property type="entry name" value="Winged helix-like DNA-binding domain superfamily/Winged helix DNA-binding domain"/>
    <property type="match status" value="1"/>
</dbReference>
<dbReference type="GO" id="GO:0003676">
    <property type="term" value="F:nucleic acid binding"/>
    <property type="evidence" value="ECO:0007669"/>
    <property type="project" value="InterPro"/>
</dbReference>
<protein>
    <recommendedName>
        <fullName evidence="5">TnsA endonuclease</fullName>
    </recommendedName>
</protein>
<evidence type="ECO:0000259" key="1">
    <source>
        <dbReference type="Pfam" id="PF08721"/>
    </source>
</evidence>
<feature type="domain" description="TnsA endonuclease N-terminal" evidence="2">
    <location>
        <begin position="73"/>
        <end position="165"/>
    </location>
</feature>
<evidence type="ECO:0008006" key="5">
    <source>
        <dbReference type="Google" id="ProtNLM"/>
    </source>
</evidence>
<dbReference type="Pfam" id="PF08722">
    <property type="entry name" value="Tn7_TnsA-like_N"/>
    <property type="match status" value="1"/>
</dbReference>
<dbReference type="Gene3D" id="3.40.1350.10">
    <property type="match status" value="1"/>
</dbReference>
<dbReference type="InterPro" id="IPR036388">
    <property type="entry name" value="WH-like_DNA-bd_sf"/>
</dbReference>
<dbReference type="InterPro" id="IPR011856">
    <property type="entry name" value="tRNA_endonuc-like_dom_sf"/>
</dbReference>
<sequence length="278" mass="32476">MAKRNRINIHRGNEENYNLIPHGNAYKPFILIQDVPSLGRSSRLRGIKTGRQHEFLSDLERNYFILLEFSAFVVDIREQFPLELKETLLIAEELGIKHPIHPITKKPITMTSDFCITLKKGDTTEDIIRTTKYKQDLLSRRVIEKFQIEKTYWHRKEINWGIVTEVEIDKIYSQNIADALAYYDLSDYAGLSDIDEDEKEDLVIEFLKRLLVSDKTVRQISRMFEQDVHLPKGAGIALFKHLIAQKYITIDLLQPLNIDQYIRVELLKKSRMLGMGIS</sequence>